<comment type="subcellular location">
    <subcellularLocation>
        <location evidence="1">Secreted</location>
    </subcellularLocation>
</comment>
<dbReference type="InterPro" id="IPR033764">
    <property type="entry name" value="Sdr_B"/>
</dbReference>
<dbReference type="EMBL" id="PPPD01000003">
    <property type="protein sequence ID" value="PNY79534.1"/>
    <property type="molecule type" value="Genomic_DNA"/>
</dbReference>
<dbReference type="Pfam" id="PF17210">
    <property type="entry name" value="SdrD_B"/>
    <property type="match status" value="1"/>
</dbReference>
<feature type="domain" description="SD-repeat containing protein B" evidence="6">
    <location>
        <begin position="1548"/>
        <end position="1632"/>
    </location>
</feature>
<evidence type="ECO:0000313" key="7">
    <source>
        <dbReference type="EMBL" id="PNY79534.1"/>
    </source>
</evidence>
<evidence type="ECO:0000256" key="2">
    <source>
        <dbReference type="ARBA" id="ARBA00022525"/>
    </source>
</evidence>
<accession>A0A2K3USL9</accession>
<dbReference type="InterPro" id="IPR051172">
    <property type="entry name" value="Chlamydia_OmcB"/>
</dbReference>
<keyword evidence="3" id="KW-0732">Signal</keyword>
<dbReference type="Pfam" id="PF01345">
    <property type="entry name" value="DUF11"/>
    <property type="match status" value="7"/>
</dbReference>
<feature type="domain" description="DUF11" evidence="5">
    <location>
        <begin position="529"/>
        <end position="654"/>
    </location>
</feature>
<feature type="domain" description="DUF11" evidence="5">
    <location>
        <begin position="916"/>
        <end position="1030"/>
    </location>
</feature>
<evidence type="ECO:0000256" key="4">
    <source>
        <dbReference type="SAM" id="MobiDB-lite"/>
    </source>
</evidence>
<dbReference type="GO" id="GO:0005576">
    <property type="term" value="C:extracellular region"/>
    <property type="evidence" value="ECO:0007669"/>
    <property type="project" value="UniProtKB-SubCell"/>
</dbReference>
<evidence type="ECO:0000313" key="8">
    <source>
        <dbReference type="Proteomes" id="UP000236379"/>
    </source>
</evidence>
<evidence type="ECO:0000256" key="3">
    <source>
        <dbReference type="ARBA" id="ARBA00022729"/>
    </source>
</evidence>
<gene>
    <name evidence="7" type="ORF">CVO96_19095</name>
</gene>
<dbReference type="InterPro" id="IPR013783">
    <property type="entry name" value="Ig-like_fold"/>
</dbReference>
<feature type="compositionally biased region" description="Polar residues" evidence="4">
    <location>
        <begin position="1147"/>
        <end position="1158"/>
    </location>
</feature>
<name>A0A2K3USL9_9DEIO</name>
<sequence>MTGHSDLPRSVWHVLLACLLLVSLSWGSAADRVFSRRYPPFPGPGLNAAGNIAIIGNSSMTCPTAAAGCTAAQTAAPSAAAAATLNNNGYTMTYINQGGAPGNGTINASQSTLSIPGAYTVKWAGLYWGGDSANAARGSIKFSRPGSVPYRTLTATTLDIATTVNKYQGFLDVTSEIIAGGNGSYTVADIQSSLTTDKYAGWSLVVVYTEPTEKPRNLAVFDGLVSVSGAAVNITVSPFTTPPTGPVNARVGIVAYEGDRGTIGDVLKMNSTDGTTTTTLATMSDAAHLATNFFDSGISLSGSDTAITRTPSYANNFGYDIALLDVLNPGLNTGNAVIKNNANSATLNLTTSGDVYVPGVVTTAIEIYAPSVTNNLTKTVVDLNGGGLEPGDVLEYSISAGNTGQDGTNNLILTDPLPAGITFVPGSLSVASGANAGAKTDVTGDDQADYSAATRTLTFRLGVGANATTGGNLAPAATTSVKFRATVDLSTPRGTSISNKGSVTFTSQTLGDAFSGDSTVASVVVARPDLSLTKTHAGSFTVGQPGSFTFTVNNAGPGKAVGPTTITDVLPAGLSLPNGPVTLGGANAADWSCGSASNTVTCTSPAPLALGASSTFTLNGVVVGAAASPSVVNTASVSTTDETATANNGASDTVTVLAPDLTITKSHTGNFAQTQTGATYTLTARNTGTSVTTAAVTVTDTLPTGLTATAISGTGWTCTLGTLSCTRSDALAAGLSYPVITVTVNVAASAPTSVINTAAVSGGGEAVTTNNAASDPTTITVTPPDLTLSKTHTGSFVVDTPGSFAFTVNNIAAGTAIGTITITDTLPTGLTLPNGAVTLTGANAANWSCTSASNVVTCTSTVNILGGGSSTFNLTGIVVGAAALPSVTNSASVSNPGESVTGNNSTSDVVSVLGSDLTITKTHVGNFMQSQVGATYTLTATNSGTGPTSGIVTVVDTLPTRLNATAISGAGWTCTLGTLTCTRSDVLAAGASYPPITLTVDVANNAQASRINTATVSGGGQTNTANDTASDPTTITAAASDLTLSKSHSGSFTQGQTGATYTLTATNGGLLATSAAVTVTDTLPSGLSATAISGTGWTCTLGTLSCMRSDTLAAGASYPAITVTVDVAANAASSVTNTASVSGGGQTNTANDTASDPTTIAAGGTPDLTLTKTHTGSFAQTQTGATYTLTARNSGTAPTSGTVTVTDTLPSGLSATAISGTGWTCTLGTLSCTRSDALAAGASYPAITLTVDVAATAPTSLTNTATVSGGGELTTTNNGASDPTTVTVTPPDLTLSKSHTGSFTVGQPGSFTFTVNNVAAGTAVNTLTLTDTLPAGLTLPNGALSLTGANAANWSCTSASNVVTCTSSVSLPGGASSTFTLSGVVVGSAALPSVTNTATVSTTGEAVTTNNAASDVVTVLVSDLTVTKTHSGTFFQGQTGATYTITATNGGTAPTSGAVTVTDTLPAGLTATAISGTGWTCTLGTLSCTRSDALAAGASYPVLTVTVSVAATAPTSLTNTATVSGGAQGNTANDSVGDPTTVEPRFTISGTVYNDASANGQRDTGEAGLPGVTLTLRDGGGAVLRTTSSGAGGSYSFPLLTAGTYSVTETQPAGFVSTSPDTVNLTLTAGDVQNVNFGEYAGVKITGQVFRDDGWGGSAPQANDARQNGTEAGIGGFTVTASNGGGVVASAVTDGAGRYTLFLPSSAGSVTVLAAPTSVYTATGVNDGATVLHLATSISDPLASRGSLNVATAAGSTLGLHFGLVPQLALTPDSAQSVGSPGSVVYRQRLSPGTPGTLTLNVAPTNATFSYALWHDVDGNGVIDPTTDTLLGTGGTLSLTSTSPRKPDGTLADLQLLLSVSAPAGVASGLTDPARLTVTQVFANLSPLIRTASVTDTTTTGSGGLKLTKFVRNVTAGTGFSPTSAEGQTGDTLEYCIDYQNLGTSLLQTAVLTDPVPFFTAALDDYAVGAGIRHVPGILAVAGATSTPGSAVDNLTSAADADAGTLTPRLLTVRLGDLGGGGRGTVCYRVSVQ</sequence>
<evidence type="ECO:0008006" key="9">
    <source>
        <dbReference type="Google" id="ProtNLM"/>
    </source>
</evidence>
<dbReference type="NCBIfam" id="TIGR01451">
    <property type="entry name" value="B_ant_repeat"/>
    <property type="match status" value="7"/>
</dbReference>
<protein>
    <recommendedName>
        <fullName evidence="9">DUF11 domain-containing protein</fullName>
    </recommendedName>
</protein>
<dbReference type="PANTHER" id="PTHR34819">
    <property type="entry name" value="LARGE CYSTEINE-RICH PERIPLASMIC PROTEIN OMCB"/>
    <property type="match status" value="1"/>
</dbReference>
<dbReference type="InterPro" id="IPR001434">
    <property type="entry name" value="OmcB-like_DUF11"/>
</dbReference>
<feature type="domain" description="DUF11" evidence="5">
    <location>
        <begin position="660"/>
        <end position="774"/>
    </location>
</feature>
<dbReference type="OrthoDB" id="56954at2"/>
<feature type="domain" description="DUF11" evidence="5">
    <location>
        <begin position="1292"/>
        <end position="1415"/>
    </location>
</feature>
<comment type="caution">
    <text evidence="7">The sequence shown here is derived from an EMBL/GenBank/DDBJ whole genome shotgun (WGS) entry which is preliminary data.</text>
</comment>
<evidence type="ECO:0000259" key="5">
    <source>
        <dbReference type="Pfam" id="PF01345"/>
    </source>
</evidence>
<keyword evidence="8" id="KW-1185">Reference proteome</keyword>
<organism evidence="7 8">
    <name type="scientific">Deinococcus koreensis</name>
    <dbReference type="NCBI Taxonomy" id="2054903"/>
    <lineage>
        <taxon>Bacteria</taxon>
        <taxon>Thermotogati</taxon>
        <taxon>Deinococcota</taxon>
        <taxon>Deinococci</taxon>
        <taxon>Deinococcales</taxon>
        <taxon>Deinococcaceae</taxon>
        <taxon>Deinococcus</taxon>
    </lineage>
</organism>
<dbReference type="InterPro" id="IPR047589">
    <property type="entry name" value="DUF11_rpt"/>
</dbReference>
<reference evidence="7 8" key="1">
    <citation type="submission" date="2018-01" db="EMBL/GenBank/DDBJ databases">
        <title>Deinococcus koreensis sp. nov., a radiation-resistant bacterium isolated from river water.</title>
        <authorList>
            <person name="Choi A."/>
        </authorList>
    </citation>
    <scope>NUCLEOTIDE SEQUENCE [LARGE SCALE GENOMIC DNA]</scope>
    <source>
        <strain evidence="7 8">SJW1-2</strain>
    </source>
</reference>
<evidence type="ECO:0000259" key="6">
    <source>
        <dbReference type="Pfam" id="PF17210"/>
    </source>
</evidence>
<evidence type="ECO:0000256" key="1">
    <source>
        <dbReference type="ARBA" id="ARBA00004613"/>
    </source>
</evidence>
<feature type="domain" description="DUF11" evidence="5">
    <location>
        <begin position="1167"/>
        <end position="1281"/>
    </location>
</feature>
<feature type="domain" description="DUF11" evidence="5">
    <location>
        <begin position="1041"/>
        <end position="1155"/>
    </location>
</feature>
<dbReference type="Gene3D" id="2.60.40.10">
    <property type="entry name" value="Immunoglobulins"/>
    <property type="match status" value="4"/>
</dbReference>
<proteinExistence type="predicted"/>
<keyword evidence="2" id="KW-0964">Secreted</keyword>
<dbReference type="SUPFAM" id="SSF117074">
    <property type="entry name" value="Hypothetical protein PA1324"/>
    <property type="match status" value="1"/>
</dbReference>
<dbReference type="PANTHER" id="PTHR34819:SF3">
    <property type="entry name" value="CELL SURFACE PROTEIN"/>
    <property type="match status" value="1"/>
</dbReference>
<feature type="region of interest" description="Disordered" evidence="4">
    <location>
        <begin position="1136"/>
        <end position="1166"/>
    </location>
</feature>
<dbReference type="RefSeq" id="WP_103314048.1">
    <property type="nucleotide sequence ID" value="NZ_PPPD01000003.1"/>
</dbReference>
<feature type="domain" description="DUF11" evidence="5">
    <location>
        <begin position="1423"/>
        <end position="1535"/>
    </location>
</feature>
<dbReference type="Gene3D" id="2.60.40.740">
    <property type="match status" value="1"/>
</dbReference>
<dbReference type="Proteomes" id="UP000236379">
    <property type="component" value="Unassembled WGS sequence"/>
</dbReference>